<dbReference type="Proteomes" id="UP000474296">
    <property type="component" value="Unassembled WGS sequence"/>
</dbReference>
<name>A0A6M0CHQ1_9FLAO</name>
<dbReference type="GO" id="GO:0006261">
    <property type="term" value="P:DNA-templated DNA replication"/>
    <property type="evidence" value="ECO:0007669"/>
    <property type="project" value="TreeGrafter"/>
</dbReference>
<dbReference type="RefSeq" id="WP_164031844.1">
    <property type="nucleotide sequence ID" value="NZ_JAABOQ010000003.1"/>
</dbReference>
<proteinExistence type="predicted"/>
<dbReference type="Gene3D" id="3.40.50.300">
    <property type="entry name" value="P-loop containing nucleotide triphosphate hydrolases"/>
    <property type="match status" value="1"/>
</dbReference>
<comment type="caution">
    <text evidence="1">The sequence shown here is derived from an EMBL/GenBank/DDBJ whole genome shotgun (WGS) entry which is preliminary data.</text>
</comment>
<gene>
    <name evidence="1" type="ORF">GWK10_09245</name>
</gene>
<dbReference type="AlphaFoldDB" id="A0A6M0CHQ1"/>
<dbReference type="PANTHER" id="PTHR11669:SF8">
    <property type="entry name" value="DNA POLYMERASE III SUBUNIT DELTA"/>
    <property type="match status" value="1"/>
</dbReference>
<protein>
    <submittedName>
        <fullName evidence="1">DNA polymerase III subunit delta</fullName>
    </submittedName>
</protein>
<evidence type="ECO:0000313" key="2">
    <source>
        <dbReference type="Proteomes" id="UP000474296"/>
    </source>
</evidence>
<dbReference type="InterPro" id="IPR050238">
    <property type="entry name" value="DNA_Rep/Repair_Clamp_Loader"/>
</dbReference>
<dbReference type="SUPFAM" id="SSF52540">
    <property type="entry name" value="P-loop containing nucleoside triphosphate hydrolases"/>
    <property type="match status" value="1"/>
</dbReference>
<dbReference type="Pfam" id="PF13177">
    <property type="entry name" value="DNA_pol3_delta2"/>
    <property type="match status" value="1"/>
</dbReference>
<reference evidence="1 2" key="1">
    <citation type="submission" date="2020-01" db="EMBL/GenBank/DDBJ databases">
        <title>Spongiivirga citrea KCTC 32990T.</title>
        <authorList>
            <person name="Wang G."/>
        </authorList>
    </citation>
    <scope>NUCLEOTIDE SEQUENCE [LARGE SCALE GENOMIC DNA]</scope>
    <source>
        <strain evidence="1 2">KCTC 32990</strain>
    </source>
</reference>
<organism evidence="1 2">
    <name type="scientific">Spongiivirga citrea</name>
    <dbReference type="NCBI Taxonomy" id="1481457"/>
    <lineage>
        <taxon>Bacteria</taxon>
        <taxon>Pseudomonadati</taxon>
        <taxon>Bacteroidota</taxon>
        <taxon>Flavobacteriia</taxon>
        <taxon>Flavobacteriales</taxon>
        <taxon>Flavobacteriaceae</taxon>
        <taxon>Spongiivirga</taxon>
    </lineage>
</organism>
<evidence type="ECO:0000313" key="1">
    <source>
        <dbReference type="EMBL" id="NER17395.1"/>
    </source>
</evidence>
<keyword evidence="2" id="KW-1185">Reference proteome</keyword>
<accession>A0A6M0CHQ1</accession>
<dbReference type="InterPro" id="IPR027417">
    <property type="entry name" value="P-loop_NTPase"/>
</dbReference>
<dbReference type="EMBL" id="JAABOQ010000003">
    <property type="protein sequence ID" value="NER17395.1"/>
    <property type="molecule type" value="Genomic_DNA"/>
</dbReference>
<dbReference type="PANTHER" id="PTHR11669">
    <property type="entry name" value="REPLICATION FACTOR C / DNA POLYMERASE III GAMMA-TAU SUBUNIT"/>
    <property type="match status" value="1"/>
</dbReference>
<sequence length="382" mass="43106">MMFAQVIGHDIVKKHLIKSVHNGRVPHAQMFVGPEGCGKLPLAIAYAQYLVCANTGDDNKGGKDNCNLMFKKFAHPDVHFSFPVTTTSAIKKDPKSADFNQEFLQFLKEEPYGNLLDWQRFMGVEKKQTIINVHEAKSVDHFLSMKPYEGGYKVVIMWMADTMNEAAANKLLKSIEEPPDNTVIILLAKSEENVIGTIRSRCQVIHLNGLPEVSITKELVNRGVPEMKANKIAHQSAGNFNKALDLVEGRSEDSMFEEWFITWVRNAFRAKGNKSVINDLVDWSESIATSGRQAQKEFLIYSTEVFRQAMLINYGVETLSYFDFEGNDFDLKKFAPFIHNGNIVELIAHLEEAVYHVQGNGNAKIILTDLSIKLTRLLHAKQ</sequence>